<dbReference type="SUPFAM" id="SSF52540">
    <property type="entry name" value="P-loop containing nucleoside triphosphate hydrolases"/>
    <property type="match status" value="1"/>
</dbReference>
<dbReference type="GO" id="GO:0004176">
    <property type="term" value="F:ATP-dependent peptidase activity"/>
    <property type="evidence" value="ECO:0007669"/>
    <property type="project" value="UniProtKB-UniRule"/>
</dbReference>
<dbReference type="PIRSF" id="PIRSF001174">
    <property type="entry name" value="Lon_proteas"/>
    <property type="match status" value="1"/>
</dbReference>
<evidence type="ECO:0000256" key="14">
    <source>
        <dbReference type="SAM" id="MobiDB-lite"/>
    </source>
</evidence>
<dbReference type="Gene3D" id="1.10.8.60">
    <property type="match status" value="1"/>
</dbReference>
<dbReference type="InterPro" id="IPR020568">
    <property type="entry name" value="Ribosomal_Su5_D2-typ_SF"/>
</dbReference>
<dbReference type="InterPro" id="IPR008268">
    <property type="entry name" value="Peptidase_S16_AS"/>
</dbReference>
<comment type="catalytic activity">
    <reaction evidence="7">
        <text>Hydrolysis of proteins in presence of ATP.</text>
        <dbReference type="EC" id="3.4.21.53"/>
    </reaction>
</comment>
<dbReference type="InterPro" id="IPR027417">
    <property type="entry name" value="P-loop_NTPase"/>
</dbReference>
<evidence type="ECO:0000256" key="1">
    <source>
        <dbReference type="ARBA" id="ARBA00022670"/>
    </source>
</evidence>
<dbReference type="InterPro" id="IPR027065">
    <property type="entry name" value="Lon_Prtase"/>
</dbReference>
<keyword evidence="6" id="KW-0576">Peroxisome</keyword>
<keyword evidence="3 8" id="KW-0378">Hydrolase</keyword>
<feature type="region of interest" description="Disordered" evidence="14">
    <location>
        <begin position="69"/>
        <end position="93"/>
    </location>
</feature>
<dbReference type="PANTHER" id="PTHR10046">
    <property type="entry name" value="ATP DEPENDENT LON PROTEASE FAMILY MEMBER"/>
    <property type="match status" value="1"/>
</dbReference>
<dbReference type="InterPro" id="IPR015947">
    <property type="entry name" value="PUA-like_sf"/>
</dbReference>
<feature type="region of interest" description="Disordered" evidence="14">
    <location>
        <begin position="312"/>
        <end position="344"/>
    </location>
</feature>
<dbReference type="Pfam" id="PF02190">
    <property type="entry name" value="LON_substr_bdg"/>
    <property type="match status" value="1"/>
</dbReference>
<evidence type="ECO:0000256" key="13">
    <source>
        <dbReference type="RuleBase" id="RU000592"/>
    </source>
</evidence>
<name>A0A0H5GA46_9BASI</name>
<dbReference type="AlphaFoldDB" id="A0A0H5GA46"/>
<keyword evidence="1 8" id="KW-0645">Protease</keyword>
<evidence type="ECO:0000256" key="8">
    <source>
        <dbReference type="PIRNR" id="PIRNR001174"/>
    </source>
</evidence>
<dbReference type="GO" id="GO:0004252">
    <property type="term" value="F:serine-type endopeptidase activity"/>
    <property type="evidence" value="ECO:0007669"/>
    <property type="project" value="UniProtKB-UniRule"/>
</dbReference>
<dbReference type="CDD" id="cd19500">
    <property type="entry name" value="RecA-like_Lon"/>
    <property type="match status" value="1"/>
</dbReference>
<dbReference type="SMART" id="SM00382">
    <property type="entry name" value="AAA"/>
    <property type="match status" value="1"/>
</dbReference>
<dbReference type="PROSITE" id="PS51786">
    <property type="entry name" value="LON_PROTEOLYTIC"/>
    <property type="match status" value="1"/>
</dbReference>
<dbReference type="InterPro" id="IPR004815">
    <property type="entry name" value="Lon_bac/euk-typ"/>
</dbReference>
<dbReference type="PROSITE" id="PS01046">
    <property type="entry name" value="LON_SER"/>
    <property type="match status" value="1"/>
</dbReference>
<dbReference type="Gene3D" id="3.40.50.300">
    <property type="entry name" value="P-loop containing nucleotide triphosphate hydrolases"/>
    <property type="match status" value="1"/>
</dbReference>
<feature type="active site" evidence="9 11">
    <location>
        <position position="835"/>
    </location>
</feature>
<dbReference type="SMART" id="SM00464">
    <property type="entry name" value="LON"/>
    <property type="match status" value="1"/>
</dbReference>
<comment type="similarity">
    <text evidence="8 11 12">Belongs to the peptidase S16 family.</text>
</comment>
<proteinExistence type="inferred from homology"/>
<dbReference type="EC" id="3.4.21.-" evidence="8 13"/>
<evidence type="ECO:0000259" key="15">
    <source>
        <dbReference type="PROSITE" id="PS51786"/>
    </source>
</evidence>
<dbReference type="FunFam" id="1.10.8.60:FF:000091">
    <property type="entry name" value="Lon protease homolog 2, peroxisomal"/>
    <property type="match status" value="1"/>
</dbReference>
<dbReference type="NCBIfam" id="TIGR00763">
    <property type="entry name" value="lon"/>
    <property type="match status" value="1"/>
</dbReference>
<evidence type="ECO:0000256" key="6">
    <source>
        <dbReference type="ARBA" id="ARBA00023140"/>
    </source>
</evidence>
<dbReference type="Pfam" id="PF05362">
    <property type="entry name" value="Lon_C"/>
    <property type="match status" value="1"/>
</dbReference>
<evidence type="ECO:0000256" key="5">
    <source>
        <dbReference type="ARBA" id="ARBA00022840"/>
    </source>
</evidence>
<keyword evidence="5 8" id="KW-0067">ATP-binding</keyword>
<dbReference type="GO" id="GO:0005524">
    <property type="term" value="F:ATP binding"/>
    <property type="evidence" value="ECO:0007669"/>
    <property type="project" value="UniProtKB-KW"/>
</dbReference>
<dbReference type="SUPFAM" id="SSF54211">
    <property type="entry name" value="Ribosomal protein S5 domain 2-like"/>
    <property type="match status" value="1"/>
</dbReference>
<evidence type="ECO:0000256" key="12">
    <source>
        <dbReference type="RuleBase" id="RU000591"/>
    </source>
</evidence>
<dbReference type="Gene3D" id="1.20.5.5270">
    <property type="match status" value="1"/>
</dbReference>
<evidence type="ECO:0000256" key="2">
    <source>
        <dbReference type="ARBA" id="ARBA00022741"/>
    </source>
</evidence>
<evidence type="ECO:0000313" key="16">
    <source>
        <dbReference type="EMBL" id="CRX79199.1"/>
    </source>
</evidence>
<organism evidence="16">
    <name type="scientific">Leucosporidium scottii</name>
    <dbReference type="NCBI Taxonomy" id="5278"/>
    <lineage>
        <taxon>Eukaryota</taxon>
        <taxon>Fungi</taxon>
        <taxon>Dikarya</taxon>
        <taxon>Basidiomycota</taxon>
        <taxon>Pucciniomycotina</taxon>
        <taxon>Microbotryomycetes</taxon>
        <taxon>Leucosporidiales</taxon>
        <taxon>Leucosporidium</taxon>
    </lineage>
</organism>
<feature type="domain" description="Lon proteolytic" evidence="15">
    <location>
        <begin position="743"/>
        <end position="930"/>
    </location>
</feature>
<evidence type="ECO:0000256" key="7">
    <source>
        <dbReference type="ARBA" id="ARBA00050665"/>
    </source>
</evidence>
<dbReference type="InterPro" id="IPR046336">
    <property type="entry name" value="Lon_prtase_N_sf"/>
</dbReference>
<accession>A0A0H5GA46</accession>
<dbReference type="GO" id="GO:0006508">
    <property type="term" value="P:proteolysis"/>
    <property type="evidence" value="ECO:0007669"/>
    <property type="project" value="UniProtKB-KW"/>
</dbReference>
<feature type="compositionally biased region" description="Pro residues" evidence="14">
    <location>
        <begin position="69"/>
        <end position="83"/>
    </location>
</feature>
<dbReference type="InterPro" id="IPR003959">
    <property type="entry name" value="ATPase_AAA_core"/>
</dbReference>
<evidence type="ECO:0000256" key="4">
    <source>
        <dbReference type="ARBA" id="ARBA00022825"/>
    </source>
</evidence>
<evidence type="ECO:0000256" key="3">
    <source>
        <dbReference type="ARBA" id="ARBA00022801"/>
    </source>
</evidence>
<evidence type="ECO:0000256" key="11">
    <source>
        <dbReference type="PROSITE-ProRule" id="PRU01122"/>
    </source>
</evidence>
<dbReference type="SUPFAM" id="SSF88697">
    <property type="entry name" value="PUA domain-like"/>
    <property type="match status" value="1"/>
</dbReference>
<feature type="compositionally biased region" description="Gly residues" evidence="14">
    <location>
        <begin position="312"/>
        <end position="324"/>
    </location>
</feature>
<dbReference type="InterPro" id="IPR054594">
    <property type="entry name" value="Lon_lid"/>
</dbReference>
<feature type="active site" evidence="9 11">
    <location>
        <position position="878"/>
    </location>
</feature>
<dbReference type="InterPro" id="IPR008269">
    <property type="entry name" value="Lon_proteolytic"/>
</dbReference>
<dbReference type="Pfam" id="PF00004">
    <property type="entry name" value="AAA"/>
    <property type="match status" value="1"/>
</dbReference>
<keyword evidence="2 8" id="KW-0547">Nucleotide-binding</keyword>
<dbReference type="Gene3D" id="1.20.58.1480">
    <property type="match status" value="1"/>
</dbReference>
<dbReference type="InterPro" id="IPR003111">
    <property type="entry name" value="Lon_prtase_N"/>
</dbReference>
<dbReference type="InterPro" id="IPR003593">
    <property type="entry name" value="AAA+_ATPase"/>
</dbReference>
<dbReference type="Gene3D" id="3.30.230.10">
    <property type="match status" value="1"/>
</dbReference>
<reference evidence="16" key="1">
    <citation type="submission" date="2015-06" db="EMBL/GenBank/DDBJ databases">
        <title>Genetic Architecture Underlying Mating-Type Determination in the Yeast Leucosporidium scottii and the Evolution of Mating Systems in Basidiomycetes.</title>
        <authorList>
            <person name="Maia T.M."/>
            <person name="Lopes S."/>
            <person name="Almeida J.M.G.C.F."/>
            <person name="Rosa L.H."/>
            <person name="Sampaio J.P."/>
            <person name="Goncalves P."/>
            <person name="Coelho M.A."/>
        </authorList>
    </citation>
    <scope>NUCLEOTIDE SEQUENCE</scope>
</reference>
<dbReference type="GO" id="GO:0030163">
    <property type="term" value="P:protein catabolic process"/>
    <property type="evidence" value="ECO:0007669"/>
    <property type="project" value="InterPro"/>
</dbReference>
<dbReference type="GO" id="GO:0016887">
    <property type="term" value="F:ATP hydrolysis activity"/>
    <property type="evidence" value="ECO:0007669"/>
    <property type="project" value="InterPro"/>
</dbReference>
<dbReference type="PRINTS" id="PR00830">
    <property type="entry name" value="ENDOLAPTASE"/>
</dbReference>
<protein>
    <recommendedName>
        <fullName evidence="8 13">Lon protease homolog</fullName>
        <ecNumber evidence="8 13">3.4.21.-</ecNumber>
    </recommendedName>
</protein>
<sequence length="952" mass="102847">MSLQRSYSIPSTLPILPLPPGQVLYPSLVLSVQLASKHSIALLQSVLREAEQQASGKYIFIGCAPVKPSPPEGGATEPPPLVTPPTSDEEDTKPLRVIKLPISVSRADKLGKPAKEDLFEYGCAARIRLSTGGFVVILEGISRIALSLEDYGPPSLPFHETTVTLLTTTPLPPNSPLRATLQSISTTLLATLASTSPLSALLNRRLKSLITNLNADTAPALVDALMGSIPTTTATGLTFQDKLNILAAVDGEARVELGVEILSRCDESLNLKKRIGDKVDQNLSRRQREYLLMQQLQAIRQELEELAAKDGGGGGIKIGGGSGARKGLPSAPGGGEDDEDDEVDDMAELEKAVKAKKWTEESRKVAMKELRRLKKSPPQGAEHGVIRNYLDWLLALPWNDSTPLPLSRDFITAARDKLNDDHYGLDKVKKRLLEWLAVLRLKQEQWELDNPPPPAPLPTTAAPAASTELLSPRDKGPILLLCGPPGTGKTSIARSLADAMGRKFYRISLGGVRDASEIRGHRRTYVSALPGALAQALKVTGVNNPVILLDEVDKLGASSTHGDPGAALLEVLDPEQNWCFKDHYLDIPLDLSSVLFIATANDLSTISDPLYDRMEVIELSGYVHSEKLHIAKRYLLPKQLKANSLTPTLVHLSDEALLHLITSYTHEAGVRSLERELGAVCRAKAVEYAEAKDRAREKENVKEGEAVSEEMVKAVGYVAEVTAEDVERILGVPKYDREELEKENMVGVSTGLAYQGSGNGGVLHIESTTLPGHGSLHLTGQLGEVISESAELAFAWVKSHAYELGISESKEEDAFSNVDVHIHMPAGSIRKDGPSAGVAMVVAMVSLMRGIPQLQGVAMTGEITLRGLVTPVGGIKEKVLGAHRAGIHTLLLPFKNAKDVTADLPPSIQEECTFIYTRTIWDALEAAFGKERLWEGRGGPKELVGAIVESRL</sequence>
<dbReference type="InterPro" id="IPR014721">
    <property type="entry name" value="Ribsml_uS5_D2-typ_fold_subgr"/>
</dbReference>
<dbReference type="Gene3D" id="2.30.130.40">
    <property type="entry name" value="LON domain-like"/>
    <property type="match status" value="1"/>
</dbReference>
<feature type="binding site" evidence="10">
    <location>
        <begin position="483"/>
        <end position="490"/>
    </location>
    <ligand>
        <name>ATP</name>
        <dbReference type="ChEBI" id="CHEBI:30616"/>
    </ligand>
</feature>
<dbReference type="FunFam" id="3.40.50.300:FF:000021">
    <property type="entry name" value="Lon protease homolog"/>
    <property type="match status" value="1"/>
</dbReference>
<evidence type="ECO:0000256" key="10">
    <source>
        <dbReference type="PIRSR" id="PIRSR001174-2"/>
    </source>
</evidence>
<evidence type="ECO:0000256" key="9">
    <source>
        <dbReference type="PIRSR" id="PIRSR001174-1"/>
    </source>
</evidence>
<dbReference type="EMBL" id="LN868511">
    <property type="protein sequence ID" value="CRX79199.1"/>
    <property type="molecule type" value="Genomic_DNA"/>
</dbReference>
<feature type="compositionally biased region" description="Acidic residues" evidence="14">
    <location>
        <begin position="335"/>
        <end position="344"/>
    </location>
</feature>
<keyword evidence="4 8" id="KW-0720">Serine protease</keyword>
<dbReference type="Pfam" id="PF22667">
    <property type="entry name" value="Lon_lid"/>
    <property type="match status" value="1"/>
</dbReference>